<reference evidence="11" key="1">
    <citation type="submission" date="2022-07" db="EMBL/GenBank/DDBJ databases">
        <title>Phylogenomic reconstructions and comparative analyses of Kickxellomycotina fungi.</title>
        <authorList>
            <person name="Reynolds N.K."/>
            <person name="Stajich J.E."/>
            <person name="Barry K."/>
            <person name="Grigoriev I.V."/>
            <person name="Crous P."/>
            <person name="Smith M.E."/>
        </authorList>
    </citation>
    <scope>NUCLEOTIDE SEQUENCE</scope>
    <source>
        <strain evidence="11">RSA 861</strain>
    </source>
</reference>
<dbReference type="InterPro" id="IPR016024">
    <property type="entry name" value="ARM-type_fold"/>
</dbReference>
<dbReference type="PANTHER" id="PTHR13457:SF1">
    <property type="entry name" value="HEAT REPEAT-CONTAINING PROTEIN 1"/>
    <property type="match status" value="1"/>
</dbReference>
<comment type="similarity">
    <text evidence="2 8">Belongs to the HEATR1/UTP10 family.</text>
</comment>
<dbReference type="InterPro" id="IPR022125">
    <property type="entry name" value="U3snoRNP10_N"/>
</dbReference>
<evidence type="ECO:0000256" key="1">
    <source>
        <dbReference type="ARBA" id="ARBA00004604"/>
    </source>
</evidence>
<name>A0A9W8AIU8_9FUNG</name>
<dbReference type="PANTHER" id="PTHR13457">
    <property type="entry name" value="BAP28"/>
    <property type="match status" value="1"/>
</dbReference>
<evidence type="ECO:0000256" key="5">
    <source>
        <dbReference type="ARBA" id="ARBA00022552"/>
    </source>
</evidence>
<dbReference type="GO" id="GO:0030686">
    <property type="term" value="C:90S preribosome"/>
    <property type="evidence" value="ECO:0007669"/>
    <property type="project" value="TreeGrafter"/>
</dbReference>
<dbReference type="Pfam" id="PF23243">
    <property type="entry name" value="HEAT_HEATR1"/>
    <property type="match status" value="1"/>
</dbReference>
<dbReference type="OrthoDB" id="31183at2759"/>
<dbReference type="SMART" id="SM01036">
    <property type="entry name" value="BP28CT"/>
    <property type="match status" value="1"/>
</dbReference>
<dbReference type="InterPro" id="IPR040191">
    <property type="entry name" value="UTP10"/>
</dbReference>
<proteinExistence type="inferred from homology"/>
<evidence type="ECO:0000256" key="6">
    <source>
        <dbReference type="ARBA" id="ARBA00023242"/>
    </source>
</evidence>
<dbReference type="Pfam" id="PF12397">
    <property type="entry name" value="U3snoRNP10"/>
    <property type="match status" value="1"/>
</dbReference>
<comment type="function">
    <text evidence="8">Involved in nucleolar processing of pre-18S ribosomal RNA.</text>
</comment>
<dbReference type="Pfam" id="PF08146">
    <property type="entry name" value="BP28CT"/>
    <property type="match status" value="1"/>
</dbReference>
<gene>
    <name evidence="11" type="primary">UTP10_1</name>
    <name evidence="11" type="ORF">IWQ60_001979</name>
</gene>
<keyword evidence="4 8" id="KW-0690">Ribosome biogenesis</keyword>
<evidence type="ECO:0000313" key="11">
    <source>
        <dbReference type="EMBL" id="KAJ1928505.1"/>
    </source>
</evidence>
<sequence>MSTLAQQLKTKIQYVGGVNMAKATSRPSYLFDPKKAADMDNDTIYQIGHAGYLALSALDPAVGEAGAYFFDDSVRNLDRVHLTAAETRKLDERVDLFMRRLCPHILVSHTGNVMEWMVRRFRVNDFNAEALLRAFVPYHHTQQFVRLAMVVTLKSDLGNDQFPFLGTVRSQQTPLEMATLTRFTRTNRELLQIFSADLLWHAQHSNSVPRVLTTFVLNYYLSYLADQAVLTDNLLRFLFPMVFNLIAAPAEDCALVAYAVLTHVAHRVPFSDALLDRALRAVLGSNGRRQAPVPAILLTLLQLLQAGAESAWAMDTAFLTQFVTLPDLHTALRQLSRKYNTDPLVGVYLRALVDHADARKENLTDLAAYLLDAPVPDGLVREVTEALLTRLTDPTGTVTIDAEAAYVVLRQVHQNQATLFDAVVANAYEQLPPTNDATRTVRETALNDHLQACLASGRFMTLDGIPLYVGLHHPSSTIRLLAFRVLASMTEETEVSDDLDAFLLDGLLDESPEIISEVLDHPRLVAVRDSAQLVANLAILIARAGALTATSLEALARFLFVTAAAAKPQMVEVELASALLSTFLHGITPERTITAFLNGLKAGPLATAPLFAPFHQAAEASLDNGTQDRFAAYHARALALLSEALQAHPAIVGVFEGMLKAAAPESRCLALVVLSRYHHLNGNPAAAHAFLGTVYRGLQVHFRTYKATSKVVLAHFLHSEDGLPVRARLTSRKMAKWTNPATPAAFLAFALVNTLEGLQADTDLDVVSWFTLHGASNPIVTAPTCFHGQILGALLLALASPDAAFRDVVVQALVTCHLGDQLLPLLASVWSVRSYYPTTLRLAALQLAEAYVAAGLQSTPQGTVRDYQLLLPSLLVVLDDADTLLRRKALEIIAQLVETNTKVTYQSGEDIMAAVVQAGSFFGPATAEVAYADPAALAWLVKLVNSHAGQLHAGTMTVRDVLALPVEGKRARARSAQCHGFLFSVARAQALTPGLPVYLTLLATCPVPLEGFNLPEFARELLEAVVDQPAAEDFLNASLGVLIRDILPRCIALGRTDTELWSELLTVARHAMEEHQALVADLFTAITTDVFGLLTDDDRRLWFAFVMDVPLTSNPAVYRLWLDRVAHYEFDSALVVRHLTSIHDTLCHPTGDQEDSQVASSATGGKRKSAAAGPADKRGRAAPAEPAADRALRHLGGALDLLNVNGALARDISLTPRLFDLLPDLLAFPSAHPPLSLDYLRQRLMAVLDVAFRSLTDRTDAEIAVFHNTGAVRPDALVACLRATRNAQTHRAVLQLLGTMAAAFPEEVLHHCMPVFTFMGVSTLGADDTYTFEVITGTLRRILTALAARVAWDPTAAPVDFAAGSSVGTLVKTVPAALVAPLRVLVDAWGHIPAHRRSAIFGTVATCLGPDTFVAVLWTLLVERAAMRAAEPDATVLAFAVDLAGTFSAHVQLRAASALLAYLRGFPAPTRTPAKATPALFEGQRPLSSRATATYHLAALQLVDGLAHSEHLLARIAEVDADAHDDLLDDIQCLTRLLLELHARMVPWLRVPGALSLWCDVDVALRTALVDLQHFMDLPLFTRIAGELLGHADPVVRHEGLLMVQQKLEPLARNVAYRTAEAGQKVLLPLLPSLLNAAGRADEAGPHAAVPASRSVQIVIANVSALAILLAADYPAAFLHAVGAIAGSGGLGSSDLHVFASSCACLVHLFRHLGVRTLIALKPTLSIVLARAGALTDELTDLPTGDTALALVSALRLLEELVVRLPKFTIASAGGLIALLFRPAFWPQPEALRRLRTVAQARADGSAGDNDAMDEDDSDDEATGAVASTRPRDPATRDLLERVQALVTATARTFDPSAYLPALYSAHAAAVRQPIHVTVAYVDAVALCLQQASSAVHRGLYADSIDFLLRLLDYRQAATPTSRALSADQARVLTVEWTRPLAAVDVVEDRSVVAFVQFALKLNEMMFKPLFVRVVAWAVDTPDSADPTARRVTLFKLLGALLERLRTIASPYYTHVLDRTLEVLECFPVQNVDPASFAPSTPLDTRVLTAAAAASSADLWRHAMRSLTLVFQFDKGEFCRPAVFDQVLGPLVRQIPRLAYCRARDETGTADQMATDSDSDADDLDEADNAAIIPPSLMAVYQKRIEEVVSPCLNRLAEQYRGEAQWKALNHQVLLLTRNPNPCVRVAALLVTQGLYRTLKEELLIHLPETIPFLYEVIEDEDPWVEKTAQQTVQLIEEYLGEPLKKYFE</sequence>
<evidence type="ECO:0000259" key="10">
    <source>
        <dbReference type="SMART" id="SM01036"/>
    </source>
</evidence>
<dbReference type="EMBL" id="JANBPT010000070">
    <property type="protein sequence ID" value="KAJ1928505.1"/>
    <property type="molecule type" value="Genomic_DNA"/>
</dbReference>
<dbReference type="GO" id="GO:0034455">
    <property type="term" value="C:t-UTP complex"/>
    <property type="evidence" value="ECO:0007669"/>
    <property type="project" value="TreeGrafter"/>
</dbReference>
<keyword evidence="12" id="KW-1185">Reference proteome</keyword>
<dbReference type="InterPro" id="IPR011989">
    <property type="entry name" value="ARM-like"/>
</dbReference>
<evidence type="ECO:0000256" key="8">
    <source>
        <dbReference type="RuleBase" id="RU367065"/>
    </source>
</evidence>
<dbReference type="GO" id="GO:0032040">
    <property type="term" value="C:small-subunit processome"/>
    <property type="evidence" value="ECO:0007669"/>
    <property type="project" value="TreeGrafter"/>
</dbReference>
<accession>A0A9W8AIU8</accession>
<protein>
    <recommendedName>
        <fullName evidence="3 8">U3 small nucleolar RNA-associated protein 10</fullName>
    </recommendedName>
</protein>
<evidence type="ECO:0000313" key="12">
    <source>
        <dbReference type="Proteomes" id="UP001150569"/>
    </source>
</evidence>
<evidence type="ECO:0000256" key="2">
    <source>
        <dbReference type="ARBA" id="ARBA00010559"/>
    </source>
</evidence>
<feature type="region of interest" description="Disordered" evidence="9">
    <location>
        <begin position="1803"/>
        <end position="1833"/>
    </location>
</feature>
<feature type="domain" description="BP28 C-terminal" evidence="10">
    <location>
        <begin position="1892"/>
        <end position="2078"/>
    </location>
</feature>
<organism evidence="11 12">
    <name type="scientific">Tieghemiomyces parasiticus</name>
    <dbReference type="NCBI Taxonomy" id="78921"/>
    <lineage>
        <taxon>Eukaryota</taxon>
        <taxon>Fungi</taxon>
        <taxon>Fungi incertae sedis</taxon>
        <taxon>Zoopagomycota</taxon>
        <taxon>Kickxellomycotina</taxon>
        <taxon>Dimargaritomycetes</taxon>
        <taxon>Dimargaritales</taxon>
        <taxon>Dimargaritaceae</taxon>
        <taxon>Tieghemiomyces</taxon>
    </lineage>
</organism>
<dbReference type="InterPro" id="IPR056473">
    <property type="entry name" value="HEAT_Utp10/HEAT1"/>
</dbReference>
<dbReference type="InterPro" id="IPR012954">
    <property type="entry name" value="BP28_C_dom"/>
</dbReference>
<keyword evidence="5 8" id="KW-0698">rRNA processing</keyword>
<feature type="compositionally biased region" description="Acidic residues" evidence="9">
    <location>
        <begin position="1811"/>
        <end position="1822"/>
    </location>
</feature>
<keyword evidence="7 8" id="KW-0687">Ribonucleoprotein</keyword>
<dbReference type="Gene3D" id="1.25.10.10">
    <property type="entry name" value="Leucine-rich Repeat Variant"/>
    <property type="match status" value="1"/>
</dbReference>
<comment type="caution">
    <text evidence="11">The sequence shown here is derived from an EMBL/GenBank/DDBJ whole genome shotgun (WGS) entry which is preliminary data.</text>
</comment>
<evidence type="ECO:0000256" key="9">
    <source>
        <dbReference type="SAM" id="MobiDB-lite"/>
    </source>
</evidence>
<keyword evidence="6 8" id="KW-0539">Nucleus</keyword>
<dbReference type="GO" id="GO:0000462">
    <property type="term" value="P:maturation of SSU-rRNA from tricistronic rRNA transcript (SSU-rRNA, 5.8S rRNA, LSU-rRNA)"/>
    <property type="evidence" value="ECO:0007669"/>
    <property type="project" value="TreeGrafter"/>
</dbReference>
<evidence type="ECO:0000256" key="7">
    <source>
        <dbReference type="ARBA" id="ARBA00023274"/>
    </source>
</evidence>
<evidence type="ECO:0000256" key="3">
    <source>
        <dbReference type="ARBA" id="ARBA00015399"/>
    </source>
</evidence>
<dbReference type="SUPFAM" id="SSF48371">
    <property type="entry name" value="ARM repeat"/>
    <property type="match status" value="2"/>
</dbReference>
<feature type="region of interest" description="Disordered" evidence="9">
    <location>
        <begin position="1150"/>
        <end position="1187"/>
    </location>
</feature>
<dbReference type="GO" id="GO:0030515">
    <property type="term" value="F:snoRNA binding"/>
    <property type="evidence" value="ECO:0007669"/>
    <property type="project" value="TreeGrafter"/>
</dbReference>
<comment type="subunit">
    <text evidence="8">Component of the ribosomal small subunit (SSU) processome.</text>
</comment>
<evidence type="ECO:0000256" key="4">
    <source>
        <dbReference type="ARBA" id="ARBA00022517"/>
    </source>
</evidence>
<dbReference type="GO" id="GO:0045943">
    <property type="term" value="P:positive regulation of transcription by RNA polymerase I"/>
    <property type="evidence" value="ECO:0007669"/>
    <property type="project" value="TreeGrafter"/>
</dbReference>
<dbReference type="Proteomes" id="UP001150569">
    <property type="component" value="Unassembled WGS sequence"/>
</dbReference>
<comment type="subcellular location">
    <subcellularLocation>
        <location evidence="1 8">Nucleus</location>
        <location evidence="1 8">Nucleolus</location>
    </subcellularLocation>
</comment>